<dbReference type="EMBL" id="CADCVV010000004">
    <property type="protein sequence ID" value="CAA9479559.1"/>
    <property type="molecule type" value="Genomic_DNA"/>
</dbReference>
<dbReference type="PANTHER" id="PTHR42877">
    <property type="entry name" value="L-ORNITHINE N(5)-MONOOXYGENASE-RELATED"/>
    <property type="match status" value="1"/>
</dbReference>
<reference evidence="2" key="1">
    <citation type="submission" date="2020-02" db="EMBL/GenBank/DDBJ databases">
        <authorList>
            <person name="Meier V. D."/>
        </authorList>
    </citation>
    <scope>NUCLEOTIDE SEQUENCE</scope>
    <source>
        <strain evidence="2">AVDCRST_MAG17</strain>
    </source>
</reference>
<feature type="non-terminal residue" evidence="2">
    <location>
        <position position="1"/>
    </location>
</feature>
<evidence type="ECO:0000313" key="2">
    <source>
        <dbReference type="EMBL" id="CAA9479559.1"/>
    </source>
</evidence>
<protein>
    <submittedName>
        <fullName evidence="2">Cyclohexanone monooxygenase</fullName>
        <ecNumber evidence="2">1.14.13.22</ecNumber>
    </submittedName>
</protein>
<name>A0A6J4RQT2_9ACTN</name>
<feature type="compositionally biased region" description="Low complexity" evidence="1">
    <location>
        <begin position="264"/>
        <end position="277"/>
    </location>
</feature>
<feature type="region of interest" description="Disordered" evidence="1">
    <location>
        <begin position="258"/>
        <end position="277"/>
    </location>
</feature>
<evidence type="ECO:0000256" key="1">
    <source>
        <dbReference type="SAM" id="MobiDB-lite"/>
    </source>
</evidence>
<accession>A0A6J4RQT2</accession>
<dbReference type="SUPFAM" id="SSF51905">
    <property type="entry name" value="FAD/NAD(P)-binding domain"/>
    <property type="match status" value="1"/>
</dbReference>
<keyword evidence="2" id="KW-0503">Monooxygenase</keyword>
<organism evidence="2">
    <name type="scientific">uncultured Solirubrobacterales bacterium</name>
    <dbReference type="NCBI Taxonomy" id="768556"/>
    <lineage>
        <taxon>Bacteria</taxon>
        <taxon>Bacillati</taxon>
        <taxon>Actinomycetota</taxon>
        <taxon>Thermoleophilia</taxon>
        <taxon>Solirubrobacterales</taxon>
        <taxon>environmental samples</taxon>
    </lineage>
</organism>
<dbReference type="AlphaFoldDB" id="A0A6J4RQT2"/>
<dbReference type="PANTHER" id="PTHR42877:SF4">
    <property type="entry name" value="FAD_NAD(P)-BINDING DOMAIN-CONTAINING PROTEIN-RELATED"/>
    <property type="match status" value="1"/>
</dbReference>
<gene>
    <name evidence="2" type="ORF">AVDCRST_MAG17-65</name>
</gene>
<sequence>VPWLQKLTRTLVYWRQELLMVPGLVYRPQIMKAAEAASRWHLRRHVRDEKLREELTPDYRLGCKRILISDEWYPALAADNVEVVHSGIEEVRAHSIVTADGTEREIDTIILGTGFRATDMVGSENIYGRDGRSLRETWQGSPQAHLGTTVAGFPNLFLLVGPNLGPGHTSVVFYTESQVRYLLDTLKALEQREATSFEVRKDVQDAYNADLQERMRKTVWTTGGCNSWYLDETGKNTTLWPGFSWELRLRTRSFDPTEHDLRRSGQQAAAGASSAAA</sequence>
<dbReference type="Gene3D" id="3.50.50.60">
    <property type="entry name" value="FAD/NAD(P)-binding domain"/>
    <property type="match status" value="1"/>
</dbReference>
<keyword evidence="2" id="KW-0560">Oxidoreductase</keyword>
<dbReference type="GO" id="GO:0018667">
    <property type="term" value="F:cyclohexanone monooxygenase activity"/>
    <property type="evidence" value="ECO:0007669"/>
    <property type="project" value="UniProtKB-EC"/>
</dbReference>
<dbReference type="InterPro" id="IPR051209">
    <property type="entry name" value="FAD-bind_Monooxygenase_sf"/>
</dbReference>
<dbReference type="EC" id="1.14.13.22" evidence="2"/>
<dbReference type="InterPro" id="IPR036188">
    <property type="entry name" value="FAD/NAD-bd_sf"/>
</dbReference>
<proteinExistence type="predicted"/>